<name>A7IX87_PBCVN</name>
<proteinExistence type="predicted"/>
<gene>
    <name evidence="1" type="primary">B562L</name>
    <name evidence="1" type="ORF">NY2A_B562L</name>
</gene>
<evidence type="ECO:0000313" key="1">
    <source>
        <dbReference type="EMBL" id="ABT14961.1"/>
    </source>
</evidence>
<dbReference type="RefSeq" id="YP_001497758.1">
    <property type="nucleotide sequence ID" value="NC_009898.1"/>
</dbReference>
<organism evidence="1 2">
    <name type="scientific">Paramecium bursaria Chlorella virus NY2A</name>
    <name type="common">PBCV-NY2A</name>
    <dbReference type="NCBI Taxonomy" id="46021"/>
    <lineage>
        <taxon>Viruses</taxon>
        <taxon>Varidnaviria</taxon>
        <taxon>Bamfordvirae</taxon>
        <taxon>Nucleocytoviricota</taxon>
        <taxon>Megaviricetes</taxon>
        <taxon>Algavirales</taxon>
        <taxon>Phycodnaviridae</taxon>
        <taxon>Chlorovirus</taxon>
        <taxon>Chlorovirus americanus</taxon>
    </lineage>
</organism>
<dbReference type="KEGG" id="vg:5659518"/>
<accession>A7IX87</accession>
<evidence type="ECO:0000313" key="2">
    <source>
        <dbReference type="Proteomes" id="UP000202419"/>
    </source>
</evidence>
<reference evidence="1 2" key="1">
    <citation type="journal article" date="2007" name="Virology">
        <title>Sequence and annotation of the 369-kb NY-2A and the 345-kb AR158 viruses that infect Chlorella NC64A.</title>
        <authorList>
            <person name="Fitzgerald L.A."/>
            <person name="Graves M.V."/>
            <person name="Li X."/>
            <person name="Feldblyum T."/>
            <person name="Nierman W.C."/>
            <person name="Van Etten J.L."/>
        </authorList>
    </citation>
    <scope>NUCLEOTIDE SEQUENCE [LARGE SCALE GENOMIC DNA]</scope>
    <source>
        <strain evidence="1 2">NY-2A</strain>
    </source>
</reference>
<protein>
    <submittedName>
        <fullName evidence="1">Uncharacterized protein B562L</fullName>
    </submittedName>
</protein>
<dbReference type="OrthoDB" id="18860at10239"/>
<sequence length="125" mass="14945">MTIFNLTKYIMSLSIMSQKFNEFNTVMRSFISDLSEVFPEDTAIQSSYETFDELVRVNYRKPLNMFLEIMYPFAEYIANRDETMFLKIEFPGIDFKKLWFDDTVSTNTKNVIWQYISHLLLLAMQ</sequence>
<organismHost>
    <name type="scientific">Chlorella</name>
    <dbReference type="NCBI Taxonomy" id="3071"/>
</organismHost>
<keyword evidence="2" id="KW-1185">Reference proteome</keyword>
<dbReference type="EMBL" id="DQ491002">
    <property type="protein sequence ID" value="ABT14961.1"/>
    <property type="molecule type" value="Genomic_DNA"/>
</dbReference>
<dbReference type="GeneID" id="5659518"/>
<dbReference type="Proteomes" id="UP000202419">
    <property type="component" value="Segment"/>
</dbReference>